<dbReference type="RefSeq" id="WP_133678646.1">
    <property type="nucleotide sequence ID" value="NZ_SNZP01000002.1"/>
</dbReference>
<comment type="similarity">
    <text evidence="1 4">Belongs to the glycerate kinase type-1 family.</text>
</comment>
<dbReference type="GO" id="GO:0008887">
    <property type="term" value="F:glycerate kinase activity"/>
    <property type="evidence" value="ECO:0007669"/>
    <property type="project" value="UniProtKB-UniRule"/>
</dbReference>
<evidence type="ECO:0000313" key="6">
    <source>
        <dbReference type="Proteomes" id="UP000295611"/>
    </source>
</evidence>
<dbReference type="GO" id="GO:0031388">
    <property type="term" value="P:organic acid phosphorylation"/>
    <property type="evidence" value="ECO:0007669"/>
    <property type="project" value="UniProtKB-UniRule"/>
</dbReference>
<sequence>MHWLLAPDAFKGCLTAQQVARAMATGILRADPAAQCTLQPMADGGEGTLAVLQHSLGGHWLRIEADDLAGRPRWVDCLLLPDGTALIEVARIVGLPLAAGFPLMQRTSRGVGQLMRACLDAGCRRLVLTLGGSGTNDGGAGCLAALGAVWLDRQGQPLDGSPAQLARAVRVDLTGLDPRLAHTPLEIWCDVDHPLLGERGATSTFGRQKGASAQDLPRLESVLAQLAELLQAADLAMLPGSGAAGGMGFALRFLGGEMRAGATAVADLCRLDRAIGAADWVLTGEGRTDAQTLGGKAPLEVSRRARLAGVPVSLLSGSVESLPALTAEFDGLFSLCRGPVTLAFAKANAAPLIAETAEQLARLLRGCHAASRPPVGR</sequence>
<keyword evidence="6" id="KW-1185">Reference proteome</keyword>
<reference evidence="5 6" key="1">
    <citation type="submission" date="2019-03" db="EMBL/GenBank/DDBJ databases">
        <title>Genomic Encyclopedia of Type Strains, Phase III (KMG-III): the genomes of soil and plant-associated and newly described type strains.</title>
        <authorList>
            <person name="Whitman W."/>
        </authorList>
    </citation>
    <scope>NUCLEOTIDE SEQUENCE [LARGE SCALE GENOMIC DNA]</scope>
    <source>
        <strain evidence="5 6">CECT 8976</strain>
    </source>
</reference>
<dbReference type="Gene3D" id="3.90.1510.10">
    <property type="entry name" value="Glycerate kinase, domain 2"/>
    <property type="match status" value="1"/>
</dbReference>
<evidence type="ECO:0000256" key="3">
    <source>
        <dbReference type="ARBA" id="ARBA00022777"/>
    </source>
</evidence>
<dbReference type="InterPro" id="IPR018197">
    <property type="entry name" value="Glycerate_kinase_RE-like"/>
</dbReference>
<dbReference type="NCBIfam" id="TIGR00045">
    <property type="entry name" value="glycerate kinase"/>
    <property type="match status" value="1"/>
</dbReference>
<organism evidence="5 6">
    <name type="scientific">Paludibacterium purpuratum</name>
    <dbReference type="NCBI Taxonomy" id="1144873"/>
    <lineage>
        <taxon>Bacteria</taxon>
        <taxon>Pseudomonadati</taxon>
        <taxon>Pseudomonadota</taxon>
        <taxon>Betaproteobacteria</taxon>
        <taxon>Neisseriales</taxon>
        <taxon>Chromobacteriaceae</taxon>
        <taxon>Paludibacterium</taxon>
    </lineage>
</organism>
<dbReference type="OrthoDB" id="9774290at2"/>
<evidence type="ECO:0000256" key="2">
    <source>
        <dbReference type="ARBA" id="ARBA00022679"/>
    </source>
</evidence>
<gene>
    <name evidence="5" type="ORF">DFP86_102352</name>
</gene>
<comment type="caution">
    <text evidence="5">The sequence shown here is derived from an EMBL/GenBank/DDBJ whole genome shotgun (WGS) entry which is preliminary data.</text>
</comment>
<proteinExistence type="inferred from homology"/>
<evidence type="ECO:0000256" key="1">
    <source>
        <dbReference type="ARBA" id="ARBA00006284"/>
    </source>
</evidence>
<evidence type="ECO:0000313" key="5">
    <source>
        <dbReference type="EMBL" id="TDR82235.1"/>
    </source>
</evidence>
<dbReference type="InterPro" id="IPR018193">
    <property type="entry name" value="Glyc_kinase_flavodox-like_fold"/>
</dbReference>
<dbReference type="Gene3D" id="3.40.50.10350">
    <property type="entry name" value="Glycerate kinase, domain 1"/>
    <property type="match status" value="1"/>
</dbReference>
<dbReference type="PIRSF" id="PIRSF006078">
    <property type="entry name" value="GlxK"/>
    <property type="match status" value="1"/>
</dbReference>
<dbReference type="PANTHER" id="PTHR21599">
    <property type="entry name" value="GLYCERATE KINASE"/>
    <property type="match status" value="1"/>
</dbReference>
<dbReference type="InterPro" id="IPR036129">
    <property type="entry name" value="Glycerate_kinase_sf"/>
</dbReference>
<dbReference type="SUPFAM" id="SSF110738">
    <property type="entry name" value="Glycerate kinase I"/>
    <property type="match status" value="1"/>
</dbReference>
<evidence type="ECO:0000256" key="4">
    <source>
        <dbReference type="PIRNR" id="PIRNR006078"/>
    </source>
</evidence>
<dbReference type="PANTHER" id="PTHR21599:SF0">
    <property type="entry name" value="GLYCERATE KINASE"/>
    <property type="match status" value="1"/>
</dbReference>
<keyword evidence="3 4" id="KW-0418">Kinase</keyword>
<keyword evidence="2 4" id="KW-0808">Transferase</keyword>
<dbReference type="EMBL" id="SNZP01000002">
    <property type="protein sequence ID" value="TDR82235.1"/>
    <property type="molecule type" value="Genomic_DNA"/>
</dbReference>
<name>A0A4R7BE14_9NEIS</name>
<accession>A0A4R7BE14</accession>
<dbReference type="Pfam" id="PF02595">
    <property type="entry name" value="Gly_kinase"/>
    <property type="match status" value="1"/>
</dbReference>
<dbReference type="Proteomes" id="UP000295611">
    <property type="component" value="Unassembled WGS sequence"/>
</dbReference>
<protein>
    <submittedName>
        <fullName evidence="5">Glycerate kinase</fullName>
    </submittedName>
</protein>
<dbReference type="InterPro" id="IPR004381">
    <property type="entry name" value="Glycerate_kinase"/>
</dbReference>
<dbReference type="AlphaFoldDB" id="A0A4R7BE14"/>